<feature type="signal peptide" evidence="1">
    <location>
        <begin position="1"/>
        <end position="19"/>
    </location>
</feature>
<evidence type="ECO:0000256" key="1">
    <source>
        <dbReference type="SAM" id="SignalP"/>
    </source>
</evidence>
<reference evidence="2" key="2">
    <citation type="journal article" date="2021" name="PeerJ">
        <title>Extensive microbial diversity within the chicken gut microbiome revealed by metagenomics and culture.</title>
        <authorList>
            <person name="Gilroy R."/>
            <person name="Ravi A."/>
            <person name="Getino M."/>
            <person name="Pursley I."/>
            <person name="Horton D.L."/>
            <person name="Alikhan N.F."/>
            <person name="Baker D."/>
            <person name="Gharbi K."/>
            <person name="Hall N."/>
            <person name="Watson M."/>
            <person name="Adriaenssens E.M."/>
            <person name="Foster-Nyarko E."/>
            <person name="Jarju S."/>
            <person name="Secka A."/>
            <person name="Antonio M."/>
            <person name="Oren A."/>
            <person name="Chaudhuri R.R."/>
            <person name="La Ragione R."/>
            <person name="Hildebrand F."/>
            <person name="Pallen M.J."/>
        </authorList>
    </citation>
    <scope>NUCLEOTIDE SEQUENCE</scope>
    <source>
        <strain evidence="2">B1-8020</strain>
    </source>
</reference>
<name>A0A9D9NGU3_9BACT</name>
<keyword evidence="1" id="KW-0732">Signal</keyword>
<comment type="caution">
    <text evidence="2">The sequence shown here is derived from an EMBL/GenBank/DDBJ whole genome shotgun (WGS) entry which is preliminary data.</text>
</comment>
<dbReference type="EMBL" id="JADIMA010000061">
    <property type="protein sequence ID" value="MBO8473224.1"/>
    <property type="molecule type" value="Genomic_DNA"/>
</dbReference>
<protein>
    <submittedName>
        <fullName evidence="2">Uncharacterized protein</fullName>
    </submittedName>
</protein>
<sequence>MKRLMIFFAAVLLAGQAFGQSKVQDTFYGIEIRSDYDEFKSNPEFKELLKEKYRNNNWMYRHAYDWADNRRERVRFTTMSFGGRKWDYCEYFFDENKTFYQIRFYNGTIEPEPTRNTYDLLLKDLNRKYSGQPGITVTEDTDWDDDQSLSVTYSGDNGMTCELRYSYEASRSGNMFYYVFLYYYDQGLKEEAQNAWFKEL</sequence>
<gene>
    <name evidence="2" type="ORF">IAB81_06295</name>
</gene>
<reference evidence="2" key="1">
    <citation type="submission" date="2020-10" db="EMBL/GenBank/DDBJ databases">
        <authorList>
            <person name="Gilroy R."/>
        </authorList>
    </citation>
    <scope>NUCLEOTIDE SEQUENCE</scope>
    <source>
        <strain evidence="2">B1-8020</strain>
    </source>
</reference>
<proteinExistence type="predicted"/>
<evidence type="ECO:0000313" key="3">
    <source>
        <dbReference type="Proteomes" id="UP000823604"/>
    </source>
</evidence>
<evidence type="ECO:0000313" key="2">
    <source>
        <dbReference type="EMBL" id="MBO8473224.1"/>
    </source>
</evidence>
<dbReference type="Proteomes" id="UP000823604">
    <property type="component" value="Unassembled WGS sequence"/>
</dbReference>
<feature type="chain" id="PRO_5039176991" evidence="1">
    <location>
        <begin position="20"/>
        <end position="200"/>
    </location>
</feature>
<accession>A0A9D9NGU3</accession>
<organism evidence="2 3">
    <name type="scientific">Candidatus Merdivivens pullicola</name>
    <dbReference type="NCBI Taxonomy" id="2840872"/>
    <lineage>
        <taxon>Bacteria</taxon>
        <taxon>Pseudomonadati</taxon>
        <taxon>Bacteroidota</taxon>
        <taxon>Bacteroidia</taxon>
        <taxon>Bacteroidales</taxon>
        <taxon>Muribaculaceae</taxon>
        <taxon>Muribaculaceae incertae sedis</taxon>
        <taxon>Candidatus Merdivivens</taxon>
    </lineage>
</organism>
<dbReference type="AlphaFoldDB" id="A0A9D9NGU3"/>